<evidence type="ECO:0000256" key="3">
    <source>
        <dbReference type="ARBA" id="ARBA00022833"/>
    </source>
</evidence>
<dbReference type="EMBL" id="CAJJDN010000088">
    <property type="protein sequence ID" value="CAD8107225.1"/>
    <property type="molecule type" value="Genomic_DNA"/>
</dbReference>
<feature type="domain" description="FHA" evidence="4">
    <location>
        <begin position="289"/>
        <end position="335"/>
    </location>
</feature>
<feature type="domain" description="RING-CH-type" evidence="5">
    <location>
        <begin position="166"/>
        <end position="242"/>
    </location>
</feature>
<comment type="caution">
    <text evidence="6">The sequence shown here is derived from an EMBL/GenBank/DDBJ whole genome shotgun (WGS) entry which is preliminary data.</text>
</comment>
<dbReference type="Pfam" id="PF00498">
    <property type="entry name" value="FHA"/>
    <property type="match status" value="1"/>
</dbReference>
<evidence type="ECO:0000313" key="7">
    <source>
        <dbReference type="Proteomes" id="UP000692954"/>
    </source>
</evidence>
<dbReference type="PROSITE" id="PS50006">
    <property type="entry name" value="FHA_DOMAIN"/>
    <property type="match status" value="1"/>
</dbReference>
<dbReference type="PANTHER" id="PTHR46210:SF1">
    <property type="entry name" value="FHA DOMAIN-CONTAINING PROTEIN"/>
    <property type="match status" value="1"/>
</dbReference>
<dbReference type="PANTHER" id="PTHR46210">
    <property type="entry name" value="FHA DOMAIN-CONTAINING PROTEIN"/>
    <property type="match status" value="1"/>
</dbReference>
<gene>
    <name evidence="6" type="ORF">PSON_ATCC_30995.1.T0880181</name>
</gene>
<organism evidence="6 7">
    <name type="scientific">Paramecium sonneborni</name>
    <dbReference type="NCBI Taxonomy" id="65129"/>
    <lineage>
        <taxon>Eukaryota</taxon>
        <taxon>Sar</taxon>
        <taxon>Alveolata</taxon>
        <taxon>Ciliophora</taxon>
        <taxon>Intramacronucleata</taxon>
        <taxon>Oligohymenophorea</taxon>
        <taxon>Peniculida</taxon>
        <taxon>Parameciidae</taxon>
        <taxon>Paramecium</taxon>
    </lineage>
</organism>
<protein>
    <submittedName>
        <fullName evidence="6">Uncharacterized protein</fullName>
    </submittedName>
</protein>
<accession>A0A8S1PVE2</accession>
<evidence type="ECO:0000256" key="2">
    <source>
        <dbReference type="ARBA" id="ARBA00022771"/>
    </source>
</evidence>
<keyword evidence="3" id="KW-0862">Zinc</keyword>
<evidence type="ECO:0000259" key="4">
    <source>
        <dbReference type="PROSITE" id="PS50006"/>
    </source>
</evidence>
<dbReference type="CDD" id="cd00060">
    <property type="entry name" value="FHA"/>
    <property type="match status" value="1"/>
</dbReference>
<evidence type="ECO:0000259" key="5">
    <source>
        <dbReference type="PROSITE" id="PS51292"/>
    </source>
</evidence>
<evidence type="ECO:0000256" key="1">
    <source>
        <dbReference type="ARBA" id="ARBA00022723"/>
    </source>
</evidence>
<dbReference type="AlphaFoldDB" id="A0A8S1PVE2"/>
<sequence>MQWNCLISMDIKRISVHVIAYIWSDNGHNLFDYESDSLIKKQLNFDFQGNKLINQRIGRVVQLDRDILALTKNEVVRNQKEIFEFRSNQQFIELYNSKIDDAFWKVIRPVQSSDLPTLDKQKLSINSIIKLGRVRFTVLYYSFAYEFDDKAIPDEIEDINKLNDSDYFESKVQCRFCLSKLATIENPFISPCKCAGSIKFVHLKCLQNWLNSQLKTKAQNGVTLYYWRSMKCELCKVAYKTSFKFKQFQYNICDINKPKEPYLLMQINHSDKNKEQGLYVIELKNKDIIKIGRTQDCDIKLHDISVSRHHASIFVNQNEKSFHIEDNCSKFGTLVLAQNEDLQIHLNSQKRLALQIGRIVIVVTIDKKMKKKNFKKYRVPAQFEVFRQIKQQDDEEKEVTPDQQQLDEEEILINDPAFDKDQDFNKFQKMNFLTGSIIQKD</sequence>
<dbReference type="Pfam" id="PF12906">
    <property type="entry name" value="RINGv"/>
    <property type="match status" value="1"/>
</dbReference>
<keyword evidence="1" id="KW-0479">Metal-binding</keyword>
<keyword evidence="2" id="KW-0863">Zinc-finger</keyword>
<dbReference type="CDD" id="cd16495">
    <property type="entry name" value="RING_CH-C4HC3_MARCH"/>
    <property type="match status" value="1"/>
</dbReference>
<reference evidence="6" key="1">
    <citation type="submission" date="2021-01" db="EMBL/GenBank/DDBJ databases">
        <authorList>
            <consortium name="Genoscope - CEA"/>
            <person name="William W."/>
        </authorList>
    </citation>
    <scope>NUCLEOTIDE SEQUENCE</scope>
</reference>
<dbReference type="GO" id="GO:0008270">
    <property type="term" value="F:zinc ion binding"/>
    <property type="evidence" value="ECO:0007669"/>
    <property type="project" value="UniProtKB-KW"/>
</dbReference>
<name>A0A8S1PVE2_9CILI</name>
<keyword evidence="7" id="KW-1185">Reference proteome</keyword>
<dbReference type="InterPro" id="IPR011016">
    <property type="entry name" value="Znf_RING-CH"/>
</dbReference>
<dbReference type="OrthoDB" id="264354at2759"/>
<dbReference type="Proteomes" id="UP000692954">
    <property type="component" value="Unassembled WGS sequence"/>
</dbReference>
<dbReference type="InterPro" id="IPR000253">
    <property type="entry name" value="FHA_dom"/>
</dbReference>
<proteinExistence type="predicted"/>
<dbReference type="SMART" id="SM00240">
    <property type="entry name" value="FHA"/>
    <property type="match status" value="1"/>
</dbReference>
<evidence type="ECO:0000313" key="6">
    <source>
        <dbReference type="EMBL" id="CAD8107225.1"/>
    </source>
</evidence>
<dbReference type="SMART" id="SM00744">
    <property type="entry name" value="RINGv"/>
    <property type="match status" value="1"/>
</dbReference>
<dbReference type="PROSITE" id="PS51292">
    <property type="entry name" value="ZF_RING_CH"/>
    <property type="match status" value="1"/>
</dbReference>